<keyword evidence="3" id="KW-1185">Reference proteome</keyword>
<sequence length="328" mass="32460">MVANTAVLVRWVAWALLIGGVLLGGSAYLSRPTQAVSPVRVAAANVSDSGTSLGPAGFAQLYVAAYIEAGEGSQKALAAFYPAAAQVSLSGKAGEQRAEQTAAVRFTTVAPGYWSVIVAARVTGPTVAADPAVEPPNPTGAGSSGLRYFQVAVRATGAAGQGGYVAVALPAEVSEPGHGGAPSLDYGPSVPAQAADLAVQTLQAFLGAYLTGAGELDRYLSPGTQLAPVTPAPYTAVTVAQVAEHAGATAPNTAQAPADGAVRRLLVDTAATTGSGQQRPLTYAVVLKARAGRWEVAAIDAAPDLATGATPTAAATSPAATSTGEGQG</sequence>
<accession>A0A1H8TGI3</accession>
<proteinExistence type="predicted"/>
<dbReference type="Proteomes" id="UP000181951">
    <property type="component" value="Unassembled WGS sequence"/>
</dbReference>
<dbReference type="Pfam" id="PF12642">
    <property type="entry name" value="TpcC"/>
    <property type="match status" value="1"/>
</dbReference>
<protein>
    <submittedName>
        <fullName evidence="2">Conjugative transposon protein TcpC</fullName>
    </submittedName>
</protein>
<dbReference type="AlphaFoldDB" id="A0A1H8TGI3"/>
<dbReference type="EMBL" id="FODD01000052">
    <property type="protein sequence ID" value="SEO89623.1"/>
    <property type="molecule type" value="Genomic_DNA"/>
</dbReference>
<evidence type="ECO:0000313" key="3">
    <source>
        <dbReference type="Proteomes" id="UP000181951"/>
    </source>
</evidence>
<gene>
    <name evidence="2" type="ORF">SAMN05216267_105229</name>
</gene>
<organism evidence="2 3">
    <name type="scientific">Actinacidiphila rubida</name>
    <dbReference type="NCBI Taxonomy" id="310780"/>
    <lineage>
        <taxon>Bacteria</taxon>
        <taxon>Bacillati</taxon>
        <taxon>Actinomycetota</taxon>
        <taxon>Actinomycetes</taxon>
        <taxon>Kitasatosporales</taxon>
        <taxon>Streptomycetaceae</taxon>
        <taxon>Actinacidiphila</taxon>
    </lineage>
</organism>
<evidence type="ECO:0000313" key="2">
    <source>
        <dbReference type="EMBL" id="SEO89623.1"/>
    </source>
</evidence>
<feature type="region of interest" description="Disordered" evidence="1">
    <location>
        <begin position="308"/>
        <end position="328"/>
    </location>
</feature>
<dbReference type="STRING" id="310780.SAMN05216267_105229"/>
<reference evidence="2 3" key="1">
    <citation type="submission" date="2016-10" db="EMBL/GenBank/DDBJ databases">
        <authorList>
            <person name="de Groot N.N."/>
        </authorList>
    </citation>
    <scope>NUCLEOTIDE SEQUENCE [LARGE SCALE GENOMIC DNA]</scope>
    <source>
        <strain evidence="2 3">CGMCC 4.2026</strain>
    </source>
</reference>
<evidence type="ECO:0000256" key="1">
    <source>
        <dbReference type="SAM" id="MobiDB-lite"/>
    </source>
</evidence>
<dbReference type="InterPro" id="IPR024735">
    <property type="entry name" value="TcpC"/>
</dbReference>
<name>A0A1H8TGI3_9ACTN</name>